<dbReference type="GO" id="GO:0005886">
    <property type="term" value="C:plasma membrane"/>
    <property type="evidence" value="ECO:0007669"/>
    <property type="project" value="UniProtKB-SubCell"/>
</dbReference>
<dbReference type="Gene3D" id="3.30.450.20">
    <property type="entry name" value="PAS domain"/>
    <property type="match status" value="2"/>
</dbReference>
<keyword evidence="4 9" id="KW-0812">Transmembrane</keyword>
<dbReference type="GO" id="GO:0006935">
    <property type="term" value="P:chemotaxis"/>
    <property type="evidence" value="ECO:0007669"/>
    <property type="project" value="UniProtKB-KW"/>
</dbReference>
<evidence type="ECO:0000313" key="12">
    <source>
        <dbReference type="EMBL" id="RKD31052.1"/>
    </source>
</evidence>
<keyword evidence="8" id="KW-0807">Transducer</keyword>
<comment type="subcellular location">
    <subcellularLocation>
        <location evidence="1">Cell membrane</location>
        <topology evidence="1">Multi-pass membrane protein</topology>
    </subcellularLocation>
</comment>
<evidence type="ECO:0008006" key="14">
    <source>
        <dbReference type="Google" id="ProtNLM"/>
    </source>
</evidence>
<dbReference type="PROSITE" id="PS50885">
    <property type="entry name" value="HAMP"/>
    <property type="match status" value="1"/>
</dbReference>
<evidence type="ECO:0000256" key="8">
    <source>
        <dbReference type="PROSITE-ProRule" id="PRU00284"/>
    </source>
</evidence>
<dbReference type="InterPro" id="IPR004089">
    <property type="entry name" value="MCPsignal_dom"/>
</dbReference>
<keyword evidence="6 9" id="KW-0472">Membrane</keyword>
<dbReference type="InterPro" id="IPR029151">
    <property type="entry name" value="Sensor-like_sf"/>
</dbReference>
<evidence type="ECO:0000256" key="1">
    <source>
        <dbReference type="ARBA" id="ARBA00004651"/>
    </source>
</evidence>
<dbReference type="CDD" id="cd06225">
    <property type="entry name" value="HAMP"/>
    <property type="match status" value="1"/>
</dbReference>
<protein>
    <recommendedName>
        <fullName evidence="14">Chemotaxis protein</fullName>
    </recommendedName>
</protein>
<gene>
    <name evidence="12" type="ORF">BET01_04135</name>
</gene>
<evidence type="ECO:0000256" key="5">
    <source>
        <dbReference type="ARBA" id="ARBA00022989"/>
    </source>
</evidence>
<dbReference type="CDD" id="cd18773">
    <property type="entry name" value="PDC1_HK_sensor"/>
    <property type="match status" value="1"/>
</dbReference>
<evidence type="ECO:0000256" key="6">
    <source>
        <dbReference type="ARBA" id="ARBA00023136"/>
    </source>
</evidence>
<keyword evidence="13" id="KW-1185">Reference proteome</keyword>
<dbReference type="Pfam" id="PF02743">
    <property type="entry name" value="dCache_1"/>
    <property type="match status" value="1"/>
</dbReference>
<evidence type="ECO:0000256" key="2">
    <source>
        <dbReference type="ARBA" id="ARBA00022475"/>
    </source>
</evidence>
<feature type="transmembrane region" description="Helical" evidence="9">
    <location>
        <begin position="7"/>
        <end position="30"/>
    </location>
</feature>
<feature type="domain" description="Methyl-accepting transducer" evidence="10">
    <location>
        <begin position="424"/>
        <end position="653"/>
    </location>
</feature>
<dbReference type="SUPFAM" id="SSF58104">
    <property type="entry name" value="Methyl-accepting chemotaxis protein (MCP) signaling domain"/>
    <property type="match status" value="1"/>
</dbReference>
<name>A0A419T0R7_9FIRM</name>
<feature type="transmembrane region" description="Helical" evidence="9">
    <location>
        <begin position="291"/>
        <end position="318"/>
    </location>
</feature>
<keyword evidence="3" id="KW-0145">Chemotaxis</keyword>
<dbReference type="PANTHER" id="PTHR43531:SF11">
    <property type="entry name" value="METHYL-ACCEPTING CHEMOTAXIS PROTEIN 3"/>
    <property type="match status" value="1"/>
</dbReference>
<keyword evidence="2" id="KW-1003">Cell membrane</keyword>
<dbReference type="AlphaFoldDB" id="A0A419T0R7"/>
<evidence type="ECO:0000259" key="11">
    <source>
        <dbReference type="PROSITE" id="PS50885"/>
    </source>
</evidence>
<evidence type="ECO:0000256" key="4">
    <source>
        <dbReference type="ARBA" id="ARBA00022692"/>
    </source>
</evidence>
<accession>A0A419T0R7</accession>
<dbReference type="OrthoDB" id="9814363at2"/>
<evidence type="ECO:0000256" key="3">
    <source>
        <dbReference type="ARBA" id="ARBA00022500"/>
    </source>
</evidence>
<dbReference type="SMART" id="SM00304">
    <property type="entry name" value="HAMP"/>
    <property type="match status" value="1"/>
</dbReference>
<dbReference type="Pfam" id="PF00015">
    <property type="entry name" value="MCPsignal"/>
    <property type="match status" value="1"/>
</dbReference>
<dbReference type="SUPFAM" id="SSF103190">
    <property type="entry name" value="Sensory domain-like"/>
    <property type="match status" value="1"/>
</dbReference>
<keyword evidence="5 9" id="KW-1133">Transmembrane helix</keyword>
<evidence type="ECO:0000259" key="10">
    <source>
        <dbReference type="PROSITE" id="PS50111"/>
    </source>
</evidence>
<evidence type="ECO:0000256" key="9">
    <source>
        <dbReference type="SAM" id="Phobius"/>
    </source>
</evidence>
<dbReference type="PANTHER" id="PTHR43531">
    <property type="entry name" value="PROTEIN ICFG"/>
    <property type="match status" value="1"/>
</dbReference>
<dbReference type="InterPro" id="IPR003660">
    <property type="entry name" value="HAMP_dom"/>
</dbReference>
<dbReference type="PROSITE" id="PS50111">
    <property type="entry name" value="CHEMOTAXIS_TRANSDUC_2"/>
    <property type="match status" value="1"/>
</dbReference>
<evidence type="ECO:0000313" key="13">
    <source>
        <dbReference type="Proteomes" id="UP000284277"/>
    </source>
</evidence>
<dbReference type="Gene3D" id="1.10.8.500">
    <property type="entry name" value="HAMP domain in histidine kinase"/>
    <property type="match status" value="1"/>
</dbReference>
<dbReference type="CDD" id="cd11386">
    <property type="entry name" value="MCP_signal"/>
    <property type="match status" value="1"/>
</dbReference>
<dbReference type="InterPro" id="IPR051310">
    <property type="entry name" value="MCP_chemotaxis"/>
</dbReference>
<dbReference type="Pfam" id="PF00672">
    <property type="entry name" value="HAMP"/>
    <property type="match status" value="1"/>
</dbReference>
<dbReference type="Proteomes" id="UP000284277">
    <property type="component" value="Unassembled WGS sequence"/>
</dbReference>
<dbReference type="Gene3D" id="1.10.287.950">
    <property type="entry name" value="Methyl-accepting chemotaxis protein"/>
    <property type="match status" value="1"/>
</dbReference>
<dbReference type="SMART" id="SM00283">
    <property type="entry name" value="MA"/>
    <property type="match status" value="1"/>
</dbReference>
<comment type="caution">
    <text evidence="12">The sequence shown here is derived from an EMBL/GenBank/DDBJ whole genome shotgun (WGS) entry which is preliminary data.</text>
</comment>
<organism evidence="12 13">
    <name type="scientific">Lacrimispora algidixylanolytica</name>
    <dbReference type="NCBI Taxonomy" id="94868"/>
    <lineage>
        <taxon>Bacteria</taxon>
        <taxon>Bacillati</taxon>
        <taxon>Bacillota</taxon>
        <taxon>Clostridia</taxon>
        <taxon>Lachnospirales</taxon>
        <taxon>Lachnospiraceae</taxon>
        <taxon>Lacrimispora</taxon>
    </lineage>
</organism>
<comment type="similarity">
    <text evidence="7">Belongs to the methyl-accepting chemotaxis (MCP) protein family.</text>
</comment>
<sequence>MKKIETKILLIIGGVIVFFMVCTGILMISFTRKTVISNESNIASLSAERMTVEADSYFRRYISIAQQMAKDYSGMNLLMTTSSKDDLKSSQYWPSTYGMLKKTMGSDDEILSAYYADADTNIAFDGGDWVADSDFDLNQRDYVFQTDDQLKKGYIITEPYVDLDTGEQVITFSAPVYDTSGSEVLGVAALDVKLTSLTQQIQGFKLSHDSGKIRLISTSGKILVSPDSNEVLKDIKEIGLAPKMVADYENPGKNVITYKDKNKTVCGITRAIDSADWKAIITVDQDDFTRVAAAAGISMTALFVVIGIILIVTMYIVAKSIAKPLKKLTKVTDQLAAGDLAVEISVTSKDEVGQLAESLKNLTGRLVMYIEYIDEISHTLDEFGRGNFILNLTHSYDGEFVSVKDSLIQTSEVLKKTIGEIAEVSQQVSNGSGEVANGSQALAQGTMEQAGVMDELSLAMEKISENITKTAENSIQAEARAIQVGEAAGQSNLQMQKLLSAIDDINHKSSEIGKIIKTIEDIAFQTNILALNAAVEAARAGEAGKGFAVVADEVRNLANKSAQAAKNTAHLIDSSIQSVDNGTKMAKETSRILDEVLLGISDTVDRIKEVSHASGEQAESLSQALMGLEQVNSVVQSNSATAQESSAASEELSAQAGLLRELANKFKI</sequence>
<dbReference type="RefSeq" id="WP_120197269.1">
    <property type="nucleotide sequence ID" value="NZ_MCIA01000023.1"/>
</dbReference>
<feature type="domain" description="HAMP" evidence="11">
    <location>
        <begin position="319"/>
        <end position="371"/>
    </location>
</feature>
<dbReference type="GO" id="GO:0007165">
    <property type="term" value="P:signal transduction"/>
    <property type="evidence" value="ECO:0007669"/>
    <property type="project" value="UniProtKB-KW"/>
</dbReference>
<proteinExistence type="inferred from homology"/>
<evidence type="ECO:0000256" key="7">
    <source>
        <dbReference type="ARBA" id="ARBA00029447"/>
    </source>
</evidence>
<dbReference type="EMBL" id="MCIA01000023">
    <property type="protein sequence ID" value="RKD31052.1"/>
    <property type="molecule type" value="Genomic_DNA"/>
</dbReference>
<reference evidence="12 13" key="1">
    <citation type="submission" date="2016-08" db="EMBL/GenBank/DDBJ databases">
        <title>A new outlook on sporulation: Clostridium algidixylanolyticum.</title>
        <authorList>
            <person name="Poppleton D.I."/>
            <person name="Gribaldo S."/>
        </authorList>
    </citation>
    <scope>NUCLEOTIDE SEQUENCE [LARGE SCALE GENOMIC DNA]</scope>
    <source>
        <strain evidence="12 13">SPL73</strain>
    </source>
</reference>
<dbReference type="InterPro" id="IPR033479">
    <property type="entry name" value="dCache_1"/>
</dbReference>